<evidence type="ECO:0000256" key="2">
    <source>
        <dbReference type="ARBA" id="ARBA00010145"/>
    </source>
</evidence>
<keyword evidence="6 8" id="KW-1133">Transmembrane helix</keyword>
<evidence type="ECO:0000256" key="5">
    <source>
        <dbReference type="ARBA" id="ARBA00022692"/>
    </source>
</evidence>
<feature type="transmembrane region" description="Helical" evidence="8">
    <location>
        <begin position="37"/>
        <end position="55"/>
    </location>
</feature>
<keyword evidence="4" id="KW-1003">Cell membrane</keyword>
<dbReference type="Gene3D" id="1.20.1530.20">
    <property type="match status" value="2"/>
</dbReference>
<keyword evidence="7 8" id="KW-0472">Membrane</keyword>
<keyword evidence="3" id="KW-0813">Transport</keyword>
<evidence type="ECO:0000313" key="10">
    <source>
        <dbReference type="Proteomes" id="UP000198607"/>
    </source>
</evidence>
<dbReference type="InterPro" id="IPR004776">
    <property type="entry name" value="Mem_transp_PIN-like"/>
</dbReference>
<keyword evidence="10" id="KW-1185">Reference proteome</keyword>
<sequence length="307" mass="33884">MLVVLSFIFLKIMVPLFVLIGIGFVAQKAMKMDARTFARMTVYVLVPAVMFIKMYSAKVDLHFFATIILFVTVIQILMFIIGEISARMLGYSRSKRKAFSNALTFFNSGNYGLPLADLIFKSSPIAASVQVFIMMLQNTTGNTVGVLQASSANSSYRKALRHVFTMPSFYVLLLIIPINYFGISIPEPVLVPLKYLADGFIALALITLGVQLADIKCSYKINDVLLPCFIRLVVSPILGFLLTLLLGIKGELAQALIIGVSTPSAINTAILAREFNNEPDYAAKIVFYSTLLSGLSMSFVIYCLQFM</sequence>
<organism evidence="9 10">
    <name type="scientific">Propionivibrio dicarboxylicus</name>
    <dbReference type="NCBI Taxonomy" id="83767"/>
    <lineage>
        <taxon>Bacteria</taxon>
        <taxon>Pseudomonadati</taxon>
        <taxon>Pseudomonadota</taxon>
        <taxon>Betaproteobacteria</taxon>
        <taxon>Rhodocyclales</taxon>
        <taxon>Rhodocyclaceae</taxon>
        <taxon>Propionivibrio</taxon>
    </lineage>
</organism>
<evidence type="ECO:0000256" key="3">
    <source>
        <dbReference type="ARBA" id="ARBA00022448"/>
    </source>
</evidence>
<dbReference type="Pfam" id="PF03547">
    <property type="entry name" value="Mem_trans"/>
    <property type="match status" value="1"/>
</dbReference>
<dbReference type="PANTHER" id="PTHR36838:SF1">
    <property type="entry name" value="SLR1864 PROTEIN"/>
    <property type="match status" value="1"/>
</dbReference>
<feature type="transmembrane region" description="Helical" evidence="8">
    <location>
        <begin position="163"/>
        <end position="183"/>
    </location>
</feature>
<feature type="transmembrane region" description="Helical" evidence="8">
    <location>
        <begin position="6"/>
        <end position="25"/>
    </location>
</feature>
<comment type="subcellular location">
    <subcellularLocation>
        <location evidence="1">Cell membrane</location>
        <topology evidence="1">Multi-pass membrane protein</topology>
    </subcellularLocation>
</comment>
<gene>
    <name evidence="9" type="ORF">SAMN05660652_03400</name>
</gene>
<feature type="transmembrane region" description="Helical" evidence="8">
    <location>
        <begin position="224"/>
        <end position="248"/>
    </location>
</feature>
<dbReference type="PANTHER" id="PTHR36838">
    <property type="entry name" value="AUXIN EFFLUX CARRIER FAMILY PROTEIN"/>
    <property type="match status" value="1"/>
</dbReference>
<feature type="transmembrane region" description="Helical" evidence="8">
    <location>
        <begin position="285"/>
        <end position="304"/>
    </location>
</feature>
<protein>
    <recommendedName>
        <fullName evidence="11">Transporter</fullName>
    </recommendedName>
</protein>
<evidence type="ECO:0000256" key="1">
    <source>
        <dbReference type="ARBA" id="ARBA00004651"/>
    </source>
</evidence>
<dbReference type="EMBL" id="FNCY01000018">
    <property type="protein sequence ID" value="SDI41703.1"/>
    <property type="molecule type" value="Genomic_DNA"/>
</dbReference>
<evidence type="ECO:0008006" key="11">
    <source>
        <dbReference type="Google" id="ProtNLM"/>
    </source>
</evidence>
<dbReference type="AlphaFoldDB" id="A0A1G8KE61"/>
<evidence type="ECO:0000313" key="9">
    <source>
        <dbReference type="EMBL" id="SDI41703.1"/>
    </source>
</evidence>
<dbReference type="OrthoDB" id="3238001at2"/>
<feature type="transmembrane region" description="Helical" evidence="8">
    <location>
        <begin position="195"/>
        <end position="212"/>
    </location>
</feature>
<dbReference type="GO" id="GO:0005886">
    <property type="term" value="C:plasma membrane"/>
    <property type="evidence" value="ECO:0007669"/>
    <property type="project" value="UniProtKB-SubCell"/>
</dbReference>
<evidence type="ECO:0000256" key="8">
    <source>
        <dbReference type="SAM" id="Phobius"/>
    </source>
</evidence>
<dbReference type="InterPro" id="IPR038770">
    <property type="entry name" value="Na+/solute_symporter_sf"/>
</dbReference>
<keyword evidence="5 8" id="KW-0812">Transmembrane</keyword>
<feature type="transmembrane region" description="Helical" evidence="8">
    <location>
        <begin position="61"/>
        <end position="86"/>
    </location>
</feature>
<comment type="similarity">
    <text evidence="2">Belongs to the auxin efflux carrier (TC 2.A.69) family.</text>
</comment>
<evidence type="ECO:0000256" key="7">
    <source>
        <dbReference type="ARBA" id="ARBA00023136"/>
    </source>
</evidence>
<evidence type="ECO:0000256" key="4">
    <source>
        <dbReference type="ARBA" id="ARBA00022475"/>
    </source>
</evidence>
<dbReference type="GO" id="GO:0055085">
    <property type="term" value="P:transmembrane transport"/>
    <property type="evidence" value="ECO:0007669"/>
    <property type="project" value="InterPro"/>
</dbReference>
<dbReference type="Proteomes" id="UP000198607">
    <property type="component" value="Unassembled WGS sequence"/>
</dbReference>
<name>A0A1G8KE61_9RHOO</name>
<proteinExistence type="inferred from homology"/>
<dbReference type="STRING" id="83767.SAMN05660652_03400"/>
<dbReference type="RefSeq" id="WP_091939337.1">
    <property type="nucleotide sequence ID" value="NZ_FNCY01000018.1"/>
</dbReference>
<reference evidence="9 10" key="1">
    <citation type="submission" date="2016-10" db="EMBL/GenBank/DDBJ databases">
        <authorList>
            <person name="de Groot N.N."/>
        </authorList>
    </citation>
    <scope>NUCLEOTIDE SEQUENCE [LARGE SCALE GENOMIC DNA]</scope>
    <source>
        <strain evidence="9 10">DSM 5885</strain>
    </source>
</reference>
<evidence type="ECO:0000256" key="6">
    <source>
        <dbReference type="ARBA" id="ARBA00022989"/>
    </source>
</evidence>
<accession>A0A1G8KE61</accession>